<dbReference type="AlphaFoldDB" id="A0AAV7C3L0"/>
<sequence length="110" mass="12802">MKEQEIYLGLKPEYCPPGNWACVYIWINAATSLAAVRHKMKEWGGEECDICVNLDLRRNLTKITCYYKACYITILTSVFKDLYLILTMTATYILKTTYKPRSRIIGGFMR</sequence>
<dbReference type="EMBL" id="WNYA01000004">
    <property type="protein sequence ID" value="KAG8579553.1"/>
    <property type="molecule type" value="Genomic_DNA"/>
</dbReference>
<proteinExistence type="predicted"/>
<reference evidence="1" key="1">
    <citation type="thesis" date="2020" institute="ProQuest LLC" country="789 East Eisenhower Parkway, Ann Arbor, MI, USA">
        <title>Comparative Genomics and Chromosome Evolution.</title>
        <authorList>
            <person name="Mudd A.B."/>
        </authorList>
    </citation>
    <scope>NUCLEOTIDE SEQUENCE</scope>
    <source>
        <strain evidence="1">237g6f4</strain>
        <tissue evidence="1">Blood</tissue>
    </source>
</reference>
<comment type="caution">
    <text evidence="1">The sequence shown here is derived from an EMBL/GenBank/DDBJ whole genome shotgun (WGS) entry which is preliminary data.</text>
</comment>
<protein>
    <submittedName>
        <fullName evidence="1">Uncharacterized protein</fullName>
    </submittedName>
</protein>
<evidence type="ECO:0000313" key="2">
    <source>
        <dbReference type="Proteomes" id="UP000824782"/>
    </source>
</evidence>
<gene>
    <name evidence="1" type="ORF">GDO81_010942</name>
</gene>
<name>A0AAV7C3L0_ENGPU</name>
<keyword evidence="2" id="KW-1185">Reference proteome</keyword>
<evidence type="ECO:0000313" key="1">
    <source>
        <dbReference type="EMBL" id="KAG8579553.1"/>
    </source>
</evidence>
<dbReference type="Proteomes" id="UP000824782">
    <property type="component" value="Unassembled WGS sequence"/>
</dbReference>
<organism evidence="1 2">
    <name type="scientific">Engystomops pustulosus</name>
    <name type="common">Tungara frog</name>
    <name type="synonym">Physalaemus pustulosus</name>
    <dbReference type="NCBI Taxonomy" id="76066"/>
    <lineage>
        <taxon>Eukaryota</taxon>
        <taxon>Metazoa</taxon>
        <taxon>Chordata</taxon>
        <taxon>Craniata</taxon>
        <taxon>Vertebrata</taxon>
        <taxon>Euteleostomi</taxon>
        <taxon>Amphibia</taxon>
        <taxon>Batrachia</taxon>
        <taxon>Anura</taxon>
        <taxon>Neobatrachia</taxon>
        <taxon>Hyloidea</taxon>
        <taxon>Leptodactylidae</taxon>
        <taxon>Leiuperinae</taxon>
        <taxon>Engystomops</taxon>
    </lineage>
</organism>
<accession>A0AAV7C3L0</accession>